<evidence type="ECO:0000256" key="2">
    <source>
        <dbReference type="SAM" id="MobiDB-lite"/>
    </source>
</evidence>
<feature type="region of interest" description="Disordered" evidence="2">
    <location>
        <begin position="1317"/>
        <end position="1375"/>
    </location>
</feature>
<comment type="similarity">
    <text evidence="1">Belongs to the TASOR family.</text>
</comment>
<feature type="region of interest" description="Disordered" evidence="2">
    <location>
        <begin position="2185"/>
        <end position="2208"/>
    </location>
</feature>
<name>A0AAW1F5H3_ZOAVI</name>
<feature type="compositionally biased region" description="Low complexity" evidence="2">
    <location>
        <begin position="1331"/>
        <end position="1344"/>
    </location>
</feature>
<feature type="compositionally biased region" description="Polar residues" evidence="2">
    <location>
        <begin position="1937"/>
        <end position="1946"/>
    </location>
</feature>
<dbReference type="InterPro" id="IPR056243">
    <property type="entry name" value="TASOR_ab_dom"/>
</dbReference>
<dbReference type="Pfam" id="PF12509">
    <property type="entry name" value="DUF3715"/>
    <property type="match status" value="1"/>
</dbReference>
<reference evidence="6 7" key="1">
    <citation type="journal article" date="2024" name="Genome Biol. Evol.">
        <title>Chromosome-level genome assembly of the viviparous eelpout Zoarces viviparus.</title>
        <authorList>
            <person name="Fuhrmann N."/>
            <person name="Brasseur M.V."/>
            <person name="Bakowski C.E."/>
            <person name="Podsiadlowski L."/>
            <person name="Prost S."/>
            <person name="Krehenwinkel H."/>
            <person name="Mayer C."/>
        </authorList>
    </citation>
    <scope>NUCLEOTIDE SEQUENCE [LARGE SCALE GENOMIC DNA]</scope>
    <source>
        <strain evidence="6">NO-MEL_2022_Ind0_liver</strain>
    </source>
</reference>
<feature type="compositionally biased region" description="Low complexity" evidence="2">
    <location>
        <begin position="1403"/>
        <end position="1415"/>
    </location>
</feature>
<dbReference type="GO" id="GO:0045814">
    <property type="term" value="P:negative regulation of gene expression, epigenetic"/>
    <property type="evidence" value="ECO:0007669"/>
    <property type="project" value="InterPro"/>
</dbReference>
<dbReference type="EMBL" id="JBCEZU010000111">
    <property type="protein sequence ID" value="KAK9529602.1"/>
    <property type="molecule type" value="Genomic_DNA"/>
</dbReference>
<feature type="domain" description="TASOR alpha/beta" evidence="4">
    <location>
        <begin position="1450"/>
        <end position="1545"/>
    </location>
</feature>
<gene>
    <name evidence="6" type="ORF">VZT92_013682</name>
</gene>
<sequence length="2208" mass="243341">MDENNLAARPRRRSSSSSSAAAAEVGDDDVIEVTEVVHPASRDAPGPDRLSSVVGRTERRTSAPQVAVYQRYMPMEPLKFPIPRKTKEKRALFQYVSTESREYDDMMTILTSSCIDTGSAGCFTYCKPRLVHSELLEKEFVEKRKEMKADGRTEKELEESYCFLLTDTVKLPWLCEKGLLVGQSRVTVLGNPSKGVYLSRYSDLIQINPITPGVTGEIVIFKVMKGKVKSIYENMKNLLDPTPRFDSHTSKNASKVTSLTSYRAFELTQQYFYEYSFDELRQRPRQVCPYAVISFQFKGKDSSLPSKPLAPIRLNSQSAEGSHEPAQFTVWTGDLVKGDRVLFQISLRSFSPPLLPHRLPEKLEIGSLMRLSQVTKLLPSDLLSYNLYSSSHEVVKSGHCCSLLEVTDRSRSSTSVTRLLQELEMKRVVVMTPLSDRGFLLLLSSVQMATPSDRGESWKRCLQALFVFPESRDIAKSTLRCASSTHNASESVVSGVKVMPRLSQFIPALHHALVKARANPPPELSAGVERQAREYLIGMNDGKVRQYPMGEYDSELDEQGKLFPTPKHHRVNMDGYLRSYLYSPALYLLSVARARQVVEAHCSPEEPPEVKLKKSHGEAAGKEATSNTRDEQTKHEKIQQLVNLILTCKRNAENEVKREERGGVKVPGRKRKLEQVTAERTLKFLKASQEPGRHGRIPVEGSQVSSSSGFLASVIGSVGLKDVDLREDGSELAAKLLSLLTDLNQAARGTTNRSVGEVREEGQRESSPFDRLATKLGLPTNCDIDLRKQDELEEQTAGSVSSLEGFSPGSHSGEMNHHRGGGGEGGLERRAGVYEKEEGDIQWEIPWVLIPITGVCSQRYTQRDRNLPQDPRFQHLATLTSVAATTKPPRKSPAPSPERNPPPSLLKLSSPEPSPPHSPSQCPSPDPSPPPSPSQCPSPEPSPPPSPSQCPSPEPSPPPSPFQCPDTPLGRPPVPPRCQSSEPNEPSPCNKDHSGANEEQVAPTTSRESAGLPKDIEEKPPGKEKKSEEPFVPASIQPFIPPAPKRRTSPSPPSSTEREKEDAERETGELREVQADILVQEQETQPVQSGQDREEVEMMVVASDKEQKAEEKELVGGSLFSPSVFLPPSRLDSVVDKHLSNFSSEIQLLLQEQSIHYSFPQSPHSTSNTETYTPQYTIPRAPMSQFSQYVTFYNPCPPVQDYVCSLQDCIDSMLTEFDNHCPSPKPGTSRTDADSALASSVSDFVSSIRAGNATTGREDGGLCGELTAAESPAHSRGGEVWPPHAITKQVPDAANNRNPPTSHVTLSVATCKSGSVYKPPNTSVLIPPPNKSSQSSRKPQQSHSLEITRTVAHNRPTQDSSSTRTVHCTPGVEGGSGLAVTNCEVTFPGFSGVSTEPSHPPERVSSPASESVPVPDECPAPPAADLSSLISRLQPEVFNNLVEIFKDIKRNSMQFYLHSSEAGDQVHEDVKEYLLKQGNTEQTPADFLNQENSAGRLLVIIKNKDITRHIHKIPGLMSLKRQASVVFVGINSLDDIRNNSCDELFVSGGCIVSDEFVLNPDFITRDQLGSLLLVLEQHSSLTSVWRWKVHWQTHKKLKEQARFRNDAANLLDLLLTYQKRQIVEFLPYHHCDTRNHQSPHLDCLMELQAQYTQYRHTVFLTERHFEMFPAYTKSGIIVANIDETLHNFTRLVGYHDIKDRQPIIDDMLAPKGLGRQLTRSDSVSGSESSPSIFPEHIRPLFSHDPPQHLLRQSASAHPTLPHRSDQLVPDTSYKEVLPRHSDTDFEVLRLAISQLRAERQAQLRQQLDSGTELYISSLSNLLPNVSRTGSGHTTPLLAQGGPTESVKVTHDRKAVAVTLDMIHSALQPEQVEEEEEEGREYGAVTRTTGRRFGGSQEGGGEAGHHRDGTLVGGNRDPGNVETSTSSSSQSTAAVMGPSTQTGSTSDGGEKTNQQRELFPTAAKHAAASYITTACPVEGHRLRETHSGQEQPIRGEGAPPGNSTASGTKTTTGGGSKPDIDSVFQVHRLPPVHGQKWTLRNDIPQTQPALMENKGEEGYLEKQGTAQQGSAKSCEPRLQLYNHKGDKFSSSYLSNPNAWKDISYARPGWTPDHQPYLKPGNQYLKLKANSTVVFIGMAPPNERGPKKVACGVTCYNHKEGPWCEVQSQNGDRICILAVPRATAQTPPQMRLGPLGQNAREEMGGPVLPV</sequence>
<dbReference type="CDD" id="cd22569">
    <property type="entry name" value="TASOR_PBD"/>
    <property type="match status" value="1"/>
</dbReference>
<dbReference type="GO" id="GO:0097355">
    <property type="term" value="P:protein localization to heterochromatin"/>
    <property type="evidence" value="ECO:0007669"/>
    <property type="project" value="TreeGrafter"/>
</dbReference>
<feature type="domain" description="TASOR pseudo-PARP" evidence="3">
    <location>
        <begin position="146"/>
        <end position="289"/>
    </location>
</feature>
<feature type="region of interest" description="Disordered" evidence="2">
    <location>
        <begin position="1865"/>
        <end position="1952"/>
    </location>
</feature>
<dbReference type="PANTHER" id="PTHR16207">
    <property type="entry name" value="SET DOMAIN-CONTAINING PROTEIN"/>
    <property type="match status" value="1"/>
</dbReference>
<feature type="region of interest" description="Disordered" evidence="2">
    <location>
        <begin position="879"/>
        <end position="1072"/>
    </location>
</feature>
<accession>A0AAW1F5H3</accession>
<feature type="compositionally biased region" description="Polar residues" evidence="2">
    <location>
        <begin position="1355"/>
        <end position="1366"/>
    </location>
</feature>
<feature type="region of interest" description="Disordered" evidence="2">
    <location>
        <begin position="792"/>
        <end position="828"/>
    </location>
</feature>
<evidence type="ECO:0008006" key="8">
    <source>
        <dbReference type="Google" id="ProtNLM"/>
    </source>
</evidence>
<feature type="region of interest" description="Disordered" evidence="2">
    <location>
        <begin position="1392"/>
        <end position="1416"/>
    </location>
</feature>
<dbReference type="InterPro" id="IPR056242">
    <property type="entry name" value="PIN_TASOR"/>
</dbReference>
<feature type="region of interest" description="Disordered" evidence="2">
    <location>
        <begin position="1983"/>
        <end position="2021"/>
    </location>
</feature>
<evidence type="ECO:0000313" key="7">
    <source>
        <dbReference type="Proteomes" id="UP001488805"/>
    </source>
</evidence>
<dbReference type="Pfam" id="PF23314">
    <property type="entry name" value="TASOR_alpha-beta"/>
    <property type="match status" value="1"/>
</dbReference>
<feature type="domain" description="TASOR PIN" evidence="5">
    <location>
        <begin position="1549"/>
        <end position="1690"/>
    </location>
</feature>
<feature type="region of interest" description="Disordered" evidence="2">
    <location>
        <begin position="1"/>
        <end position="59"/>
    </location>
</feature>
<feature type="compositionally biased region" description="Low complexity" evidence="2">
    <location>
        <begin position="2000"/>
        <end position="2010"/>
    </location>
</feature>
<proteinExistence type="inferred from homology"/>
<feature type="compositionally biased region" description="Basic and acidic residues" evidence="2">
    <location>
        <begin position="1014"/>
        <end position="1029"/>
    </location>
</feature>
<organism evidence="6 7">
    <name type="scientific">Zoarces viviparus</name>
    <name type="common">Viviparous eelpout</name>
    <name type="synonym">Blennius viviparus</name>
    <dbReference type="NCBI Taxonomy" id="48416"/>
    <lineage>
        <taxon>Eukaryota</taxon>
        <taxon>Metazoa</taxon>
        <taxon>Chordata</taxon>
        <taxon>Craniata</taxon>
        <taxon>Vertebrata</taxon>
        <taxon>Euteleostomi</taxon>
        <taxon>Actinopterygii</taxon>
        <taxon>Neopterygii</taxon>
        <taxon>Teleostei</taxon>
        <taxon>Neoteleostei</taxon>
        <taxon>Acanthomorphata</taxon>
        <taxon>Eupercaria</taxon>
        <taxon>Perciformes</taxon>
        <taxon>Cottioidei</taxon>
        <taxon>Zoarcales</taxon>
        <taxon>Zoarcidae</taxon>
        <taxon>Zoarcinae</taxon>
        <taxon>Zoarces</taxon>
    </lineage>
</organism>
<feature type="compositionally biased region" description="Gly residues" evidence="2">
    <location>
        <begin position="1891"/>
        <end position="1901"/>
    </location>
</feature>
<dbReference type="Pfam" id="PF24630">
    <property type="entry name" value="PIN_TASOR"/>
    <property type="match status" value="1"/>
</dbReference>
<evidence type="ECO:0000313" key="6">
    <source>
        <dbReference type="EMBL" id="KAK9529602.1"/>
    </source>
</evidence>
<dbReference type="InterPro" id="IPR022188">
    <property type="entry name" value="TASOR_DUF3715"/>
</dbReference>
<dbReference type="Proteomes" id="UP001488805">
    <property type="component" value="Unassembled WGS sequence"/>
</dbReference>
<feature type="compositionally biased region" description="Pro residues" evidence="2">
    <location>
        <begin position="912"/>
        <end position="962"/>
    </location>
</feature>
<dbReference type="PANTHER" id="PTHR16207:SF1">
    <property type="entry name" value="PROTEIN TASOR"/>
    <property type="match status" value="1"/>
</dbReference>
<feature type="compositionally biased region" description="Pro residues" evidence="2">
    <location>
        <begin position="891"/>
        <end position="904"/>
    </location>
</feature>
<evidence type="ECO:0000259" key="5">
    <source>
        <dbReference type="Pfam" id="PF24630"/>
    </source>
</evidence>
<comment type="caution">
    <text evidence="6">The sequence shown here is derived from an EMBL/GenBank/DDBJ whole genome shotgun (WGS) entry which is preliminary data.</text>
</comment>
<dbReference type="GO" id="GO:0005654">
    <property type="term" value="C:nucleoplasm"/>
    <property type="evidence" value="ECO:0007669"/>
    <property type="project" value="TreeGrafter"/>
</dbReference>
<feature type="compositionally biased region" description="Basic and acidic residues" evidence="2">
    <location>
        <begin position="604"/>
        <end position="621"/>
    </location>
</feature>
<feature type="compositionally biased region" description="Basic and acidic residues" evidence="2">
    <location>
        <begin position="1056"/>
        <end position="1072"/>
    </location>
</feature>
<evidence type="ECO:0000259" key="4">
    <source>
        <dbReference type="Pfam" id="PF23314"/>
    </source>
</evidence>
<evidence type="ECO:0000259" key="3">
    <source>
        <dbReference type="Pfam" id="PF12509"/>
    </source>
</evidence>
<keyword evidence="7" id="KW-1185">Reference proteome</keyword>
<dbReference type="GO" id="GO:0000792">
    <property type="term" value="C:heterochromatin"/>
    <property type="evidence" value="ECO:0007669"/>
    <property type="project" value="TreeGrafter"/>
</dbReference>
<evidence type="ECO:0000256" key="1">
    <source>
        <dbReference type="ARBA" id="ARBA00008058"/>
    </source>
</evidence>
<protein>
    <recommendedName>
        <fullName evidence="8">DUF3715 domain-containing protein</fullName>
    </recommendedName>
</protein>
<feature type="region of interest" description="Disordered" evidence="2">
    <location>
        <begin position="749"/>
        <end position="774"/>
    </location>
</feature>
<dbReference type="GO" id="GO:0003682">
    <property type="term" value="F:chromatin binding"/>
    <property type="evidence" value="ECO:0007669"/>
    <property type="project" value="TreeGrafter"/>
</dbReference>
<feature type="region of interest" description="Disordered" evidence="2">
    <location>
        <begin position="604"/>
        <end position="635"/>
    </location>
</feature>
<feature type="compositionally biased region" description="Basic and acidic residues" evidence="2">
    <location>
        <begin position="756"/>
        <end position="768"/>
    </location>
</feature>
<feature type="compositionally biased region" description="Low complexity" evidence="2">
    <location>
        <begin position="1922"/>
        <end position="1931"/>
    </location>
</feature>
<dbReference type="InterPro" id="IPR046432">
    <property type="entry name" value="TASOR"/>
</dbReference>